<dbReference type="FunFam" id="1.10.510.10:FF:002902">
    <property type="match status" value="1"/>
</dbReference>
<dbReference type="InParanoid" id="B9HUK8"/>
<dbReference type="GO" id="GO:0004672">
    <property type="term" value="F:protein kinase activity"/>
    <property type="evidence" value="ECO:0007669"/>
    <property type="project" value="InterPro"/>
</dbReference>
<dbReference type="InterPro" id="IPR011009">
    <property type="entry name" value="Kinase-like_dom_sf"/>
</dbReference>
<organism evidence="2">
    <name type="scientific">Populus trichocarpa</name>
    <name type="common">Western balsam poplar</name>
    <name type="synonym">Populus balsamifera subsp. trichocarpa</name>
    <dbReference type="NCBI Taxonomy" id="3694"/>
    <lineage>
        <taxon>Eukaryota</taxon>
        <taxon>Viridiplantae</taxon>
        <taxon>Streptophyta</taxon>
        <taxon>Embryophyta</taxon>
        <taxon>Tracheophyta</taxon>
        <taxon>Spermatophyta</taxon>
        <taxon>Magnoliopsida</taxon>
        <taxon>eudicotyledons</taxon>
        <taxon>Gunneridae</taxon>
        <taxon>Pentapetalae</taxon>
        <taxon>rosids</taxon>
        <taxon>fabids</taxon>
        <taxon>Malpighiales</taxon>
        <taxon>Salicaceae</taxon>
        <taxon>Saliceae</taxon>
        <taxon>Populus</taxon>
    </lineage>
</organism>
<evidence type="ECO:0000259" key="1">
    <source>
        <dbReference type="PROSITE" id="PS50011"/>
    </source>
</evidence>
<dbReference type="SUPFAM" id="SSF56112">
    <property type="entry name" value="Protein kinase-like (PK-like)"/>
    <property type="match status" value="1"/>
</dbReference>
<dbReference type="PANTHER" id="PTHR48055">
    <property type="entry name" value="LEUCINE-RICH REPEAT RECEPTOR PROTEIN KINASE EMS1"/>
    <property type="match status" value="1"/>
</dbReference>
<protein>
    <recommendedName>
        <fullName evidence="1">Protein kinase domain-containing protein</fullName>
    </recommendedName>
</protein>
<dbReference type="EMBL" id="KZ623708">
    <property type="protein sequence ID" value="PNS22148.1"/>
    <property type="molecule type" value="Genomic_DNA"/>
</dbReference>
<evidence type="ECO:0000313" key="2">
    <source>
        <dbReference type="EMBL" id="PNS22148.1"/>
    </source>
</evidence>
<dbReference type="InterPro" id="IPR008271">
    <property type="entry name" value="Ser/Thr_kinase_AS"/>
</dbReference>
<name>B9HUK8_POPTR</name>
<dbReference type="SMART" id="SM00220">
    <property type="entry name" value="S_TKc"/>
    <property type="match status" value="1"/>
</dbReference>
<reference evidence="2" key="2">
    <citation type="submission" date="2017-07" db="EMBL/GenBank/DDBJ databases">
        <title>WGS assembly of Populus trichocarpa.</title>
        <authorList>
            <person name="Tuskan G."/>
            <person name="Difazio S."/>
            <person name="Jansson S."/>
            <person name="Bohlmann J."/>
            <person name="Grigoriev I."/>
            <person name="Hellsten U."/>
            <person name="Putnam N."/>
            <person name="Ralph S."/>
            <person name="Rombauts S."/>
            <person name="Salamov A."/>
            <person name="Schein J."/>
            <person name="Sterck L."/>
            <person name="Aerts A."/>
            <person name="Bhalerao R."/>
            <person name="Bhalerao R."/>
            <person name="Blaudez D."/>
            <person name="Boerjan W."/>
            <person name="Brun A."/>
            <person name="Brunner A."/>
            <person name="Busov V."/>
            <person name="Campbell M."/>
            <person name="Carlson J."/>
            <person name="Chalot M."/>
            <person name="Chapman J."/>
            <person name="Chen G."/>
            <person name="Cooper D."/>
            <person name="Coutinho P."/>
            <person name="Couturier J."/>
            <person name="Covert S."/>
            <person name="Cronk Q."/>
            <person name="Cunningham R."/>
            <person name="Davis J."/>
            <person name="Degroeve S."/>
            <person name="Dejardin A."/>
            <person name="Depamphilis C."/>
            <person name="Detter J."/>
            <person name="Dirks B."/>
            <person name="Dubchak I."/>
            <person name="Duplessis S."/>
            <person name="Ehlting J."/>
            <person name="Ellis B."/>
            <person name="Gendler K."/>
            <person name="Goodstein D."/>
            <person name="Gribskov M."/>
            <person name="Grimwood J."/>
            <person name="Groover A."/>
            <person name="Gunter L."/>
            <person name="Hamberger B."/>
            <person name="Heinze B."/>
            <person name="Helariutta Y."/>
            <person name="Henrissat B."/>
            <person name="Holligan D."/>
            <person name="Holt R."/>
            <person name="Huang W."/>
            <person name="Islam-Faridi N."/>
            <person name="Jones S."/>
            <person name="Jones-Rhoades M."/>
            <person name="Jorgensen R."/>
            <person name="Joshi C."/>
            <person name="Kangasjarvi J."/>
            <person name="Karlsson J."/>
            <person name="Kelleher C."/>
            <person name="Kirkpatrick R."/>
            <person name="Kirst M."/>
            <person name="Kohler A."/>
            <person name="Kalluri U."/>
            <person name="Larimer F."/>
            <person name="Leebens-Mack J."/>
            <person name="Leple J."/>
            <person name="Locascio P."/>
            <person name="Lou Y."/>
            <person name="Lucas S."/>
            <person name="Martin F."/>
            <person name="Montanini B."/>
            <person name="Napoli C."/>
            <person name="Nelson D."/>
            <person name="Nelson C."/>
            <person name="Nieminen K."/>
            <person name="Nilsson O."/>
            <person name="Pereda V."/>
            <person name="Peter G."/>
            <person name="Philippe R."/>
            <person name="Pilate G."/>
            <person name="Poliakov A."/>
            <person name="Razumovskaya J."/>
            <person name="Richardson P."/>
            <person name="Rinaldi C."/>
            <person name="Ritland K."/>
            <person name="Rouze P."/>
            <person name="Ryaboy D."/>
            <person name="Schmutz J."/>
            <person name="Schrader J."/>
            <person name="Segerman B."/>
            <person name="Shin H."/>
            <person name="Siddiqui A."/>
            <person name="Sterky F."/>
            <person name="Terry A."/>
            <person name="Tsai C."/>
            <person name="Uberbacher E."/>
            <person name="Unneberg P."/>
            <person name="Vahala J."/>
            <person name="Wall K."/>
            <person name="Wessler S."/>
            <person name="Yang G."/>
            <person name="Yin T."/>
            <person name="Douglas C."/>
            <person name="Marra M."/>
            <person name="Sandberg G."/>
            <person name="Van De Peer Y."/>
            <person name="Rokhsar D."/>
        </authorList>
    </citation>
    <scope>NUCLEOTIDE SEQUENCE</scope>
    <source>
        <strain evidence="2">Nisqually-1</strain>
    </source>
</reference>
<proteinExistence type="predicted"/>
<dbReference type="PROSITE" id="PS50011">
    <property type="entry name" value="PROTEIN_KINASE_DOM"/>
    <property type="match status" value="1"/>
</dbReference>
<dbReference type="Gene3D" id="1.10.510.10">
    <property type="entry name" value="Transferase(Phosphotransferase) domain 1"/>
    <property type="match status" value="2"/>
</dbReference>
<dbReference type="AlphaFoldDB" id="B9HUK8"/>
<dbReference type="InterPro" id="IPR051564">
    <property type="entry name" value="LRR_receptor-like_kinase"/>
</dbReference>
<sequence length="309" mass="34590">MDQIGFNKFALKYPLLPSFLNEVHLGANRMLNSDQEVSLRETTNSLIFSVEMNSHGAIVAVKVFNLLQKGASKSFVAECVALINIRHRNLVKILTACCSIDIQGNDFKALVYEFMINGSLEEWLHPVHTYKPRNLNLMQRLNIAIDVARVLDYLHNDCEMPIVHCDLKPSNVLLGGDMTAHVSDFGLAKFPSEDPRQLSSGLTSTVGIRGKRPTDDMFKDGLNLHSYVRMSLPDFVGEVADRILFRDVEETDADASHKMSHIRDNKILECLTSITTLGVACSVDSPRERMDIRNVAAELLRIRSSFLGT</sequence>
<dbReference type="PROSITE" id="PS00108">
    <property type="entry name" value="PROTEIN_KINASE_ST"/>
    <property type="match status" value="1"/>
</dbReference>
<dbReference type="InterPro" id="IPR000719">
    <property type="entry name" value="Prot_kinase_dom"/>
</dbReference>
<dbReference type="PANTHER" id="PTHR48055:SF55">
    <property type="entry name" value="PROTEIN KINASE DOMAIN-CONTAINING PROTEIN"/>
    <property type="match status" value="1"/>
</dbReference>
<dbReference type="eggNOG" id="ENOG502QPYS">
    <property type="taxonomic scope" value="Eukaryota"/>
</dbReference>
<dbReference type="GO" id="GO:0005524">
    <property type="term" value="F:ATP binding"/>
    <property type="evidence" value="ECO:0007669"/>
    <property type="project" value="InterPro"/>
</dbReference>
<dbReference type="Pfam" id="PF07714">
    <property type="entry name" value="PK_Tyr_Ser-Thr"/>
    <property type="match status" value="1"/>
</dbReference>
<gene>
    <name evidence="2" type="ORF">POPTR_T168200</name>
</gene>
<feature type="domain" description="Protein kinase" evidence="1">
    <location>
        <begin position="1"/>
        <end position="309"/>
    </location>
</feature>
<accession>B9HUK8</accession>
<dbReference type="InterPro" id="IPR001245">
    <property type="entry name" value="Ser-Thr/Tyr_kinase_cat_dom"/>
</dbReference>
<reference evidence="2" key="1">
    <citation type="journal article" date="2006" name="Science">
        <title>The genome of black cottonwood, Populus trichocarpa (Torr. &amp; Gray).</title>
        <authorList>
            <person name="Tuskan G.A."/>
            <person name="Difazio S."/>
            <person name="Jansson S."/>
            <person name="Bohlmann J."/>
            <person name="Grigoriev I."/>
            <person name="Hellsten U."/>
            <person name="Putnam N."/>
            <person name="Ralph S."/>
            <person name="Rombauts S."/>
            <person name="Salamov A."/>
            <person name="Schein J."/>
            <person name="Sterck L."/>
            <person name="Aerts A."/>
            <person name="Bhalerao R.R."/>
            <person name="Bhalerao R.P."/>
            <person name="Blaudez D."/>
            <person name="Boerjan W."/>
            <person name="Brun A."/>
            <person name="Brunner A."/>
            <person name="Busov V."/>
            <person name="Campbell M."/>
            <person name="Carlson J."/>
            <person name="Chalot M."/>
            <person name="Chapman J."/>
            <person name="Chen G.L."/>
            <person name="Cooper D."/>
            <person name="Coutinho P.M."/>
            <person name="Couturier J."/>
            <person name="Covert S."/>
            <person name="Cronk Q."/>
            <person name="Cunningham R."/>
            <person name="Davis J."/>
            <person name="Degroeve S."/>
            <person name="Dejardin A."/>
            <person name="Depamphilis C."/>
            <person name="Detter J."/>
            <person name="Dirks B."/>
            <person name="Dubchak I."/>
            <person name="Duplessis S."/>
            <person name="Ehlting J."/>
            <person name="Ellis B."/>
            <person name="Gendler K."/>
            <person name="Goodstein D."/>
            <person name="Gribskov M."/>
            <person name="Grimwood J."/>
            <person name="Groover A."/>
            <person name="Gunter L."/>
            <person name="Hamberger B."/>
            <person name="Heinze B."/>
            <person name="Helariutta Y."/>
            <person name="Henrissat B."/>
            <person name="Holligan D."/>
            <person name="Holt R."/>
            <person name="Huang W."/>
            <person name="Islam-Faridi N."/>
            <person name="Jones S."/>
            <person name="Jones-Rhoades M."/>
            <person name="Jorgensen R."/>
            <person name="Joshi C."/>
            <person name="Kangasjarvi J."/>
            <person name="Karlsson J."/>
            <person name="Kelleher C."/>
            <person name="Kirkpatrick R."/>
            <person name="Kirst M."/>
            <person name="Kohler A."/>
            <person name="Kalluri U."/>
            <person name="Larimer F."/>
            <person name="Leebens-Mack J."/>
            <person name="Leple J.C."/>
            <person name="Locascio P."/>
            <person name="Lou Y."/>
            <person name="Lucas S."/>
            <person name="Martin F."/>
            <person name="Montanini B."/>
            <person name="Napoli C."/>
            <person name="Nelson D.R."/>
            <person name="Nelson C."/>
            <person name="Nieminen K."/>
            <person name="Nilsson O."/>
            <person name="Pereda V."/>
            <person name="Peter G."/>
            <person name="Philippe R."/>
            <person name="Pilate G."/>
            <person name="Poliakov A."/>
            <person name="Razumovskaya J."/>
            <person name="Richardson P."/>
            <person name="Rinaldi C."/>
            <person name="Ritland K."/>
            <person name="Rouze P."/>
            <person name="Ryaboy D."/>
            <person name="Schmutz J."/>
            <person name="Schrader J."/>
            <person name="Segerman B."/>
            <person name="Shin H."/>
            <person name="Siddiqui A."/>
            <person name="Sterky F."/>
            <person name="Terry A."/>
            <person name="Tsai C.J."/>
            <person name="Uberbacher E."/>
            <person name="Unneberg P."/>
            <person name="Vahala J."/>
            <person name="Wall K."/>
            <person name="Wessler S."/>
            <person name="Yang G."/>
            <person name="Yin T."/>
            <person name="Douglas C."/>
            <person name="Marra M."/>
            <person name="Sandberg G."/>
            <person name="Van de Peer Y."/>
            <person name="Rokhsar D."/>
        </authorList>
    </citation>
    <scope>NUCLEOTIDE SEQUENCE [LARGE SCALE GENOMIC DNA]</scope>
    <source>
        <strain evidence="2">Nisqually-1</strain>
    </source>
</reference>
<dbReference type="HOGENOM" id="CLU_000288_21_4_1"/>